<gene>
    <name evidence="3" type="ORF">CISIN_1g040817mg</name>
</gene>
<feature type="region of interest" description="Disordered" evidence="1">
    <location>
        <begin position="1"/>
        <end position="60"/>
    </location>
</feature>
<dbReference type="InterPro" id="IPR012337">
    <property type="entry name" value="RNaseH-like_sf"/>
</dbReference>
<feature type="compositionally biased region" description="Polar residues" evidence="1">
    <location>
        <begin position="19"/>
        <end position="38"/>
    </location>
</feature>
<evidence type="ECO:0000313" key="3">
    <source>
        <dbReference type="EMBL" id="KDO39788.1"/>
    </source>
</evidence>
<dbReference type="PANTHER" id="PTHR45749">
    <property type="match status" value="1"/>
</dbReference>
<feature type="compositionally biased region" description="Basic and acidic residues" evidence="1">
    <location>
        <begin position="46"/>
        <end position="56"/>
    </location>
</feature>
<evidence type="ECO:0000259" key="2">
    <source>
        <dbReference type="Pfam" id="PF14291"/>
    </source>
</evidence>
<dbReference type="Proteomes" id="UP000027120">
    <property type="component" value="Unassembled WGS sequence"/>
</dbReference>
<dbReference type="EMBL" id="KK786297">
    <property type="protein sequence ID" value="KDO39788.1"/>
    <property type="molecule type" value="Genomic_DNA"/>
</dbReference>
<dbReference type="AlphaFoldDB" id="A0A067DAD8"/>
<name>A0A067DAD8_CITSI</name>
<sequence length="364" mass="42202">MAKPQKTLDAFFKRKDASESPTSLTPCQINVERSTLAQEQHPPKSPRIESRKDDKLNSLQRDPGLRQQIWDYLVNERDEIRRAYIKAGPYQIVLLKYLASGPEDHPQRFQSSWYVKFSSWLEEKKKMNMLRLKSTVDVIRWLTFQSLAFKGHDEENAPKHAEYTAGSIQKEILQILANKVREKIREEIGDSKYFIFVDEAKDESKKEQMALVLRFVDNDGFIREQFFDILHVKYTTSMTSKKELSSILCRYALNVQNMRGQGYDGASNMRGEWNMLQALFLGECPFAYYIHCMAHRLQLALVSASREVIHVHKFFSKLTFVVNFFSASSKRNSELQSVQIHEIANMIAIDELETSKGANRIGTL</sequence>
<dbReference type="InterPro" id="IPR025398">
    <property type="entry name" value="DUF4371"/>
</dbReference>
<dbReference type="SUPFAM" id="SSF53098">
    <property type="entry name" value="Ribonuclease H-like"/>
    <property type="match status" value="1"/>
</dbReference>
<proteinExistence type="predicted"/>
<dbReference type="STRING" id="2711.A0A067DAD8"/>
<organism evidence="3 4">
    <name type="scientific">Citrus sinensis</name>
    <name type="common">Sweet orange</name>
    <name type="synonym">Citrus aurantium var. sinensis</name>
    <dbReference type="NCBI Taxonomy" id="2711"/>
    <lineage>
        <taxon>Eukaryota</taxon>
        <taxon>Viridiplantae</taxon>
        <taxon>Streptophyta</taxon>
        <taxon>Embryophyta</taxon>
        <taxon>Tracheophyta</taxon>
        <taxon>Spermatophyta</taxon>
        <taxon>Magnoliopsida</taxon>
        <taxon>eudicotyledons</taxon>
        <taxon>Gunneridae</taxon>
        <taxon>Pentapetalae</taxon>
        <taxon>rosids</taxon>
        <taxon>malvids</taxon>
        <taxon>Sapindales</taxon>
        <taxon>Rutaceae</taxon>
        <taxon>Aurantioideae</taxon>
        <taxon>Citrus</taxon>
    </lineage>
</organism>
<evidence type="ECO:0000256" key="1">
    <source>
        <dbReference type="SAM" id="MobiDB-lite"/>
    </source>
</evidence>
<dbReference type="PANTHER" id="PTHR45749:SF26">
    <property type="entry name" value="ZINC FINGER MYM-TYPE PROTEIN 1-LIKE"/>
    <property type="match status" value="1"/>
</dbReference>
<protein>
    <recommendedName>
        <fullName evidence="2">DUF4371 domain-containing protein</fullName>
    </recommendedName>
</protein>
<evidence type="ECO:0000313" key="4">
    <source>
        <dbReference type="Proteomes" id="UP000027120"/>
    </source>
</evidence>
<keyword evidence="4" id="KW-1185">Reference proteome</keyword>
<feature type="domain" description="DUF4371" evidence="2">
    <location>
        <begin position="155"/>
        <end position="274"/>
    </location>
</feature>
<reference evidence="3 4" key="1">
    <citation type="submission" date="2014-04" db="EMBL/GenBank/DDBJ databases">
        <authorList>
            <consortium name="International Citrus Genome Consortium"/>
            <person name="Gmitter F."/>
            <person name="Chen C."/>
            <person name="Farmerie W."/>
            <person name="Harkins T."/>
            <person name="Desany B."/>
            <person name="Mohiuddin M."/>
            <person name="Kodira C."/>
            <person name="Borodovsky M."/>
            <person name="Lomsadze A."/>
            <person name="Burns P."/>
            <person name="Jenkins J."/>
            <person name="Prochnik S."/>
            <person name="Shu S."/>
            <person name="Chapman J."/>
            <person name="Pitluck S."/>
            <person name="Schmutz J."/>
            <person name="Rokhsar D."/>
        </authorList>
    </citation>
    <scope>NUCLEOTIDE SEQUENCE</scope>
</reference>
<accession>A0A067DAD8</accession>
<dbReference type="Pfam" id="PF14291">
    <property type="entry name" value="DUF4371"/>
    <property type="match status" value="1"/>
</dbReference>